<proteinExistence type="predicted"/>
<sequence>MSTECNRWIARGGLAAAAGLVLAMLPSDAARAEFEVQESTIDAGEIQLQYRGAGHTGLAAAEEDEDEKPLRQSQEFELQMSPTSHWLLAFTQGYTVPDGETFEINAIEFETQVEIITLEGDGIGFAMQGGIERGVGNAPEGSGDFHFGPIFEYGRGDFLLTNDILFFDEYGPDSENGVWGVEYSLQAAYNVTDRLMLALEAFGEAEDIASTSFQEQEHYIGPAFYFTWGEDDDEALIEESERGVPGKYDEFTVSFGVLFGLTEASSDVAAKVFVGYEFN</sequence>
<accession>A0ABW3JAC9</accession>
<evidence type="ECO:0000256" key="1">
    <source>
        <dbReference type="SAM" id="SignalP"/>
    </source>
</evidence>
<dbReference type="EMBL" id="JBHTJO010000001">
    <property type="protein sequence ID" value="MFD0986387.1"/>
    <property type="molecule type" value="Genomic_DNA"/>
</dbReference>
<name>A0ABW3JAC9_9HYPH</name>
<evidence type="ECO:0000313" key="3">
    <source>
        <dbReference type="Proteomes" id="UP001597102"/>
    </source>
</evidence>
<feature type="chain" id="PRO_5046597149" description="MetA-pathway of phenol degradation" evidence="1">
    <location>
        <begin position="30"/>
        <end position="279"/>
    </location>
</feature>
<organism evidence="2 3">
    <name type="scientific">Methyloligella solikamskensis</name>
    <dbReference type="NCBI Taxonomy" id="1177756"/>
    <lineage>
        <taxon>Bacteria</taxon>
        <taxon>Pseudomonadati</taxon>
        <taxon>Pseudomonadota</taxon>
        <taxon>Alphaproteobacteria</taxon>
        <taxon>Hyphomicrobiales</taxon>
        <taxon>Hyphomicrobiaceae</taxon>
        <taxon>Methyloligella</taxon>
    </lineage>
</organism>
<dbReference type="Proteomes" id="UP001597102">
    <property type="component" value="Unassembled WGS sequence"/>
</dbReference>
<keyword evidence="1" id="KW-0732">Signal</keyword>
<dbReference type="RefSeq" id="WP_379086426.1">
    <property type="nucleotide sequence ID" value="NZ_JBHTJO010000001.1"/>
</dbReference>
<evidence type="ECO:0008006" key="4">
    <source>
        <dbReference type="Google" id="ProtNLM"/>
    </source>
</evidence>
<keyword evidence="3" id="KW-1185">Reference proteome</keyword>
<gene>
    <name evidence="2" type="ORF">ACFQ2F_04680</name>
</gene>
<evidence type="ECO:0000313" key="2">
    <source>
        <dbReference type="EMBL" id="MFD0986387.1"/>
    </source>
</evidence>
<protein>
    <recommendedName>
        <fullName evidence="4">MetA-pathway of phenol degradation</fullName>
    </recommendedName>
</protein>
<reference evidence="3" key="1">
    <citation type="journal article" date="2019" name="Int. J. Syst. Evol. Microbiol.">
        <title>The Global Catalogue of Microorganisms (GCM) 10K type strain sequencing project: providing services to taxonomists for standard genome sequencing and annotation.</title>
        <authorList>
            <consortium name="The Broad Institute Genomics Platform"/>
            <consortium name="The Broad Institute Genome Sequencing Center for Infectious Disease"/>
            <person name="Wu L."/>
            <person name="Ma J."/>
        </authorList>
    </citation>
    <scope>NUCLEOTIDE SEQUENCE [LARGE SCALE GENOMIC DNA]</scope>
    <source>
        <strain evidence="3">CCUG 61697</strain>
    </source>
</reference>
<feature type="signal peptide" evidence="1">
    <location>
        <begin position="1"/>
        <end position="29"/>
    </location>
</feature>
<comment type="caution">
    <text evidence="2">The sequence shown here is derived from an EMBL/GenBank/DDBJ whole genome shotgun (WGS) entry which is preliminary data.</text>
</comment>